<name>A0ABU5EQU9_9BACT</name>
<gene>
    <name evidence="3" type="ORF">R5W23_000162</name>
</gene>
<comment type="caution">
    <text evidence="3">The sequence shown here is derived from an EMBL/GenBank/DDBJ whole genome shotgun (WGS) entry which is preliminary data.</text>
</comment>
<feature type="signal peptide" evidence="2">
    <location>
        <begin position="1"/>
        <end position="28"/>
    </location>
</feature>
<evidence type="ECO:0000313" key="3">
    <source>
        <dbReference type="EMBL" id="MDY3557634.1"/>
    </source>
</evidence>
<evidence type="ECO:0000256" key="1">
    <source>
        <dbReference type="SAM" id="Phobius"/>
    </source>
</evidence>
<accession>A0ABU5EQU9</accession>
<dbReference type="EMBL" id="JAXBLV010000001">
    <property type="protein sequence ID" value="MDY3557634.1"/>
    <property type="molecule type" value="Genomic_DNA"/>
</dbReference>
<keyword evidence="1" id="KW-0812">Transmembrane</keyword>
<organism evidence="3 4">
    <name type="scientific">Gemmata algarum</name>
    <dbReference type="NCBI Taxonomy" id="2975278"/>
    <lineage>
        <taxon>Bacteria</taxon>
        <taxon>Pseudomonadati</taxon>
        <taxon>Planctomycetota</taxon>
        <taxon>Planctomycetia</taxon>
        <taxon>Gemmatales</taxon>
        <taxon>Gemmataceae</taxon>
        <taxon>Gemmata</taxon>
    </lineage>
</organism>
<keyword evidence="2" id="KW-0732">Signal</keyword>
<keyword evidence="1" id="KW-0472">Membrane</keyword>
<proteinExistence type="predicted"/>
<sequence>MTHRRPAELLRTVACALALLASADRARAQTETTVGMTGTLEGLVLPGSELEAAPLTDRKAKAVVRVSRVYPHGTAFRYDIEYFGLEPGTHDLRQYLKRKDGSPLGELPPIAVQVKPVLPPGQVQPNKLEIDTGSRLGGYRFLVTGAIAVWGLGLIAVVASFFFPRRKSAVGGADRRPVSLAERLQPLVEGATAGTLSRAQLADLERALLAYWRKRLKLEGVEPGEAIEAMRKDSQAGPLLSQMEAWLHRPGPAQPVDVAALLAPYRNLPPEVLDLELGGAA</sequence>
<feature type="transmembrane region" description="Helical" evidence="1">
    <location>
        <begin position="141"/>
        <end position="163"/>
    </location>
</feature>
<feature type="chain" id="PRO_5045057403" description="Protein BatD" evidence="2">
    <location>
        <begin position="29"/>
        <end position="281"/>
    </location>
</feature>
<dbReference type="Proteomes" id="UP001272242">
    <property type="component" value="Unassembled WGS sequence"/>
</dbReference>
<evidence type="ECO:0000313" key="4">
    <source>
        <dbReference type="Proteomes" id="UP001272242"/>
    </source>
</evidence>
<reference evidence="4" key="1">
    <citation type="journal article" date="2023" name="Mar. Drugs">
        <title>Gemmata algarum, a Novel Planctomycete Isolated from an Algal Mat, Displays Antimicrobial Activity.</title>
        <authorList>
            <person name="Kumar G."/>
            <person name="Kallscheuer N."/>
            <person name="Kashif M."/>
            <person name="Ahamad S."/>
            <person name="Jagadeeshwari U."/>
            <person name="Pannikurungottu S."/>
            <person name="Haufschild T."/>
            <person name="Kabuu M."/>
            <person name="Sasikala C."/>
            <person name="Jogler C."/>
            <person name="Ramana C."/>
        </authorList>
    </citation>
    <scope>NUCLEOTIDE SEQUENCE [LARGE SCALE GENOMIC DNA]</scope>
    <source>
        <strain evidence="4">JC673</strain>
    </source>
</reference>
<keyword evidence="1" id="KW-1133">Transmembrane helix</keyword>
<evidence type="ECO:0008006" key="5">
    <source>
        <dbReference type="Google" id="ProtNLM"/>
    </source>
</evidence>
<keyword evidence="4" id="KW-1185">Reference proteome</keyword>
<protein>
    <recommendedName>
        <fullName evidence="5">Protein BatD</fullName>
    </recommendedName>
</protein>
<evidence type="ECO:0000256" key="2">
    <source>
        <dbReference type="SAM" id="SignalP"/>
    </source>
</evidence>
<dbReference type="RefSeq" id="WP_320684684.1">
    <property type="nucleotide sequence ID" value="NZ_JAXBLV010000001.1"/>
</dbReference>